<comment type="caution">
    <text evidence="3">The sequence shown here is derived from an EMBL/GenBank/DDBJ whole genome shotgun (WGS) entry which is preliminary data.</text>
</comment>
<feature type="signal peptide" evidence="2">
    <location>
        <begin position="1"/>
        <end position="23"/>
    </location>
</feature>
<feature type="chain" id="PRO_5046651037" description="Outer membrane efflux protein" evidence="2">
    <location>
        <begin position="24"/>
        <end position="409"/>
    </location>
</feature>
<evidence type="ECO:0000313" key="4">
    <source>
        <dbReference type="Proteomes" id="UP001500840"/>
    </source>
</evidence>
<protein>
    <recommendedName>
        <fullName evidence="5">Outer membrane efflux protein</fullName>
    </recommendedName>
</protein>
<gene>
    <name evidence="3" type="ORF">GCM10023156_67030</name>
</gene>
<dbReference type="EMBL" id="BAABGA010000120">
    <property type="protein sequence ID" value="GAA4471825.1"/>
    <property type="molecule type" value="Genomic_DNA"/>
</dbReference>
<evidence type="ECO:0000256" key="2">
    <source>
        <dbReference type="SAM" id="SignalP"/>
    </source>
</evidence>
<proteinExistence type="predicted"/>
<name>A0ABP8NUM7_9BACT</name>
<evidence type="ECO:0000256" key="1">
    <source>
        <dbReference type="SAM" id="MobiDB-lite"/>
    </source>
</evidence>
<dbReference type="RefSeq" id="WP_345327989.1">
    <property type="nucleotide sequence ID" value="NZ_BAABGA010000120.1"/>
</dbReference>
<feature type="compositionally biased region" description="Basic and acidic residues" evidence="1">
    <location>
        <begin position="400"/>
        <end position="409"/>
    </location>
</feature>
<accession>A0ABP8NUM7</accession>
<dbReference type="Proteomes" id="UP001500840">
    <property type="component" value="Unassembled WGS sequence"/>
</dbReference>
<keyword evidence="2" id="KW-0732">Signal</keyword>
<evidence type="ECO:0008006" key="5">
    <source>
        <dbReference type="Google" id="ProtNLM"/>
    </source>
</evidence>
<evidence type="ECO:0000313" key="3">
    <source>
        <dbReference type="EMBL" id="GAA4471825.1"/>
    </source>
</evidence>
<feature type="region of interest" description="Disordered" evidence="1">
    <location>
        <begin position="383"/>
        <end position="409"/>
    </location>
</feature>
<organism evidence="3 4">
    <name type="scientific">Novipirellula rosea</name>
    <dbReference type="NCBI Taxonomy" id="1031540"/>
    <lineage>
        <taxon>Bacteria</taxon>
        <taxon>Pseudomonadati</taxon>
        <taxon>Planctomycetota</taxon>
        <taxon>Planctomycetia</taxon>
        <taxon>Pirellulales</taxon>
        <taxon>Pirellulaceae</taxon>
        <taxon>Novipirellula</taxon>
    </lineage>
</organism>
<keyword evidence="4" id="KW-1185">Reference proteome</keyword>
<sequence length="409" mass="45956">MRFTLLFLLAGIGVTQTCPSASAQIVIRNNSSDTISNRVNAQANLMKADGERTRSLAEARLLFAKSEIKLVEAASKKVDLKLKVMQNYWNMQEEYDVRKWNKLAADIENRRKPMVEQRARVASLFDRAFSDPANSRYAVRNGNLFNFLLDQINAQQNGFLSGGDLSPGISANLPLLSDETLAALQVQTPASGGAIALSLTSPLPDLFKTWPFLFRDPEFTVERDKMTELAEQMLGREVTPEQQFALSKQFATAFEAISSKFYHRYPPNKRKGLSLAEWRRINDAEAFLRRVNQTVMQAADTDVNAIQRRAYTEAYPPEQRNIATLSKFMLQNGIEFGKAKPGTEFVYDQIAPQFRELLALLEISPDEEWIADAIVNMDLAKEVRDEPAPKPPQDAANDDNANKADAKDE</sequence>
<reference evidence="4" key="1">
    <citation type="journal article" date="2019" name="Int. J. Syst. Evol. Microbiol.">
        <title>The Global Catalogue of Microorganisms (GCM) 10K type strain sequencing project: providing services to taxonomists for standard genome sequencing and annotation.</title>
        <authorList>
            <consortium name="The Broad Institute Genomics Platform"/>
            <consortium name="The Broad Institute Genome Sequencing Center for Infectious Disease"/>
            <person name="Wu L."/>
            <person name="Ma J."/>
        </authorList>
    </citation>
    <scope>NUCLEOTIDE SEQUENCE [LARGE SCALE GENOMIC DNA]</scope>
    <source>
        <strain evidence="4">JCM 17759</strain>
    </source>
</reference>